<comment type="caution">
    <text evidence="14">The sequence shown here is derived from an EMBL/GenBank/DDBJ whole genome shotgun (WGS) entry which is preliminary data.</text>
</comment>
<reference evidence="14" key="1">
    <citation type="submission" date="2021-01" db="EMBL/GenBank/DDBJ databases">
        <title>Adiantum capillus-veneris genome.</title>
        <authorList>
            <person name="Fang Y."/>
            <person name="Liao Q."/>
        </authorList>
    </citation>
    <scope>NUCLEOTIDE SEQUENCE</scope>
    <source>
        <strain evidence="14">H3</strain>
        <tissue evidence="14">Leaf</tissue>
    </source>
</reference>
<comment type="subunit">
    <text evidence="3 9">Homodimer or homotetramer.</text>
</comment>
<dbReference type="Pfam" id="PF00534">
    <property type="entry name" value="Glycos_transf_1"/>
    <property type="match status" value="1"/>
</dbReference>
<dbReference type="EC" id="2.4.1.14" evidence="4 9"/>
<feature type="compositionally biased region" description="Acidic residues" evidence="10">
    <location>
        <begin position="124"/>
        <end position="136"/>
    </location>
</feature>
<dbReference type="Gene3D" id="3.90.1070.10">
    <property type="match status" value="1"/>
</dbReference>
<evidence type="ECO:0000256" key="1">
    <source>
        <dbReference type="ARBA" id="ARBA00005027"/>
    </source>
</evidence>
<keyword evidence="6 9" id="KW-0808">Transferase</keyword>
<evidence type="ECO:0000256" key="7">
    <source>
        <dbReference type="ARBA" id="ARBA00024883"/>
    </source>
</evidence>
<dbReference type="GO" id="GO:0005986">
    <property type="term" value="P:sucrose biosynthetic process"/>
    <property type="evidence" value="ECO:0007669"/>
    <property type="project" value="UniProtKB-UniRule"/>
</dbReference>
<dbReference type="InterPro" id="IPR000368">
    <property type="entry name" value="Sucrose_synth_GT-B1"/>
</dbReference>
<dbReference type="CDD" id="cd03800">
    <property type="entry name" value="GT4_sucrose_synthase"/>
    <property type="match status" value="1"/>
</dbReference>
<gene>
    <name evidence="14" type="ORF">GOP47_0025316</name>
</gene>
<dbReference type="PANTHER" id="PTHR46039:SF5">
    <property type="entry name" value="SUCROSE-PHOSPHATE SYNTHASE 3-RELATED"/>
    <property type="match status" value="1"/>
</dbReference>
<evidence type="ECO:0000259" key="11">
    <source>
        <dbReference type="Pfam" id="PF00534"/>
    </source>
</evidence>
<feature type="domain" description="Sucrose synthase first GT-B" evidence="12">
    <location>
        <begin position="168"/>
        <end position="436"/>
    </location>
</feature>
<sequence length="1075" mass="121330">MAANEWINGYLEAILDARAPALSDAEFHPPQVEPPDASHVDMLDVSYFNPTKYFVEEVVTSYDETDLHKTWMKVTAMRNSQERNTRMENLCWRIWHLTRRKKQFASRMLNRRIEKEQGHKDATEELTEELSDEEKVDPDTTHTGPTFTRNYSDLDVSSEPVQKKKSLYVVLISVHGLVRGEDMELGRDSDTGGQVKYVVELARALATMPEVFRVDLLTRQIASPDVDWSYGEPTEMLTNKSFDADVGNDGESSGAYIVRIPCGPRETYLHKELLWPHIQEFVDGCLTHILNMAKVLGDQINDGERYVWPHVIHGHYADAGDMAALLSGALNVPMVLTGHSLGRNKMEQLLQQGCQTKEDINSTYKIMRRIEAEELALDTAELVITSTQQEIEEQWGLYDGFDVKLERILRLRAKRGVSCHGRFMPRMVVIPPGMDFSNVIAPDAGDPVDSDLEATLSDPGLPISEPPIWSEIKRFFNNPHKPIILALSRPDPKKNITKLLKAFGECKPLRDLANLTLIMGNRDDIDEMSGANATVLTTVLKLIDKYDLYGQVAYPKHHKQSDIPDVYRLAARTKGVFINPALVEPFGLTLIEAAAHGLPMVATRNGGPLDIHRALNNGLLVDPHDEKSIADALLRLVTDRGQWVECRRNGLKNIHLFSWPQHCRTYLARIALCRMRHPQWKDESNGDLTEEAASDSLRDLNDLSLKLSIDDKLTMTNGISEILQKAAENVDTAQIVSNFKHELEKVREDFLPDENEPFRSSSLGRVISSIDSSSNKVPSIRRKRVFVVIALDLYNEHGMPDHALVSSIKEIIKATKTTIFPRSPGFVLSTALSLRETGELLCAGDLQKEFDALICSSGSELYYPSSTNAHESCNGGVDAQFFADPDYATHIEYRWGGEGLRKTMARLWNSDESNEVKGESAVIEDVEYSNSHCLCYQVKEPSEVPKVNELRKKLRMRGLRCHIIYCRNETKLHVLPLLASRAQALRYLFVRWGADLSNMFVFVGETGDTDYEEQLSGIHKTIILRGCVENGCDKLLRGGYSYHREDVIPFESPHIVRTDHGTDFEEIRNAIRKLG</sequence>
<feature type="domain" description="Glycosyl transferase family 1" evidence="11">
    <location>
        <begin position="473"/>
        <end position="650"/>
    </location>
</feature>
<evidence type="ECO:0000256" key="8">
    <source>
        <dbReference type="ARBA" id="ARBA00047471"/>
    </source>
</evidence>
<dbReference type="AlphaFoldDB" id="A0A9D4U0K1"/>
<evidence type="ECO:0000256" key="6">
    <source>
        <dbReference type="ARBA" id="ARBA00022679"/>
    </source>
</evidence>
<dbReference type="InterPro" id="IPR023214">
    <property type="entry name" value="HAD_sf"/>
</dbReference>
<comment type="similarity">
    <text evidence="2 9">Belongs to the glycosyltransferase 1 family.</text>
</comment>
<evidence type="ECO:0000313" key="15">
    <source>
        <dbReference type="Proteomes" id="UP000886520"/>
    </source>
</evidence>
<protein>
    <recommendedName>
        <fullName evidence="4 9">Sucrose-phosphate synthase</fullName>
        <ecNumber evidence="4 9">2.4.1.14</ecNumber>
    </recommendedName>
</protein>
<dbReference type="CDD" id="cd16419">
    <property type="entry name" value="HAD_SPS"/>
    <property type="match status" value="1"/>
</dbReference>
<evidence type="ECO:0000256" key="4">
    <source>
        <dbReference type="ARBA" id="ARBA00012536"/>
    </source>
</evidence>
<name>A0A9D4U0K1_ADICA</name>
<proteinExistence type="inferred from homology"/>
<dbReference type="InterPro" id="IPR006380">
    <property type="entry name" value="SPP-like_dom"/>
</dbReference>
<dbReference type="Pfam" id="PF05116">
    <property type="entry name" value="S6PP"/>
    <property type="match status" value="1"/>
</dbReference>
<comment type="catalytic activity">
    <reaction evidence="8 9">
        <text>beta-D-fructose 6-phosphate + UDP-alpha-D-glucose = sucrose 6(F)-phosphate + UDP + H(+)</text>
        <dbReference type="Rhea" id="RHEA:22172"/>
        <dbReference type="ChEBI" id="CHEBI:15378"/>
        <dbReference type="ChEBI" id="CHEBI:57634"/>
        <dbReference type="ChEBI" id="CHEBI:57723"/>
        <dbReference type="ChEBI" id="CHEBI:58223"/>
        <dbReference type="ChEBI" id="CHEBI:58885"/>
        <dbReference type="EC" id="2.4.1.14"/>
    </reaction>
</comment>
<organism evidence="14 15">
    <name type="scientific">Adiantum capillus-veneris</name>
    <name type="common">Maidenhair fern</name>
    <dbReference type="NCBI Taxonomy" id="13818"/>
    <lineage>
        <taxon>Eukaryota</taxon>
        <taxon>Viridiplantae</taxon>
        <taxon>Streptophyta</taxon>
        <taxon>Embryophyta</taxon>
        <taxon>Tracheophyta</taxon>
        <taxon>Polypodiopsida</taxon>
        <taxon>Polypodiidae</taxon>
        <taxon>Polypodiales</taxon>
        <taxon>Pteridineae</taxon>
        <taxon>Pteridaceae</taxon>
        <taxon>Vittarioideae</taxon>
        <taxon>Adiantum</taxon>
    </lineage>
</organism>
<dbReference type="Pfam" id="PF00862">
    <property type="entry name" value="GT-B_Sucrose_synth"/>
    <property type="match status" value="1"/>
</dbReference>
<dbReference type="EMBL" id="JABFUD020000025">
    <property type="protein sequence ID" value="KAI5058997.1"/>
    <property type="molecule type" value="Genomic_DNA"/>
</dbReference>
<dbReference type="PANTHER" id="PTHR46039">
    <property type="entry name" value="SUCROSE-PHOSPHATE SYNTHASE 3-RELATED"/>
    <property type="match status" value="1"/>
</dbReference>
<evidence type="ECO:0000313" key="14">
    <source>
        <dbReference type="EMBL" id="KAI5058997.1"/>
    </source>
</evidence>
<evidence type="ECO:0000256" key="2">
    <source>
        <dbReference type="ARBA" id="ARBA00006530"/>
    </source>
</evidence>
<feature type="region of interest" description="Disordered" evidence="10">
    <location>
        <begin position="115"/>
        <end position="151"/>
    </location>
</feature>
<feature type="domain" description="Sucrose phosphatase-like" evidence="13">
    <location>
        <begin position="823"/>
        <end position="1009"/>
    </location>
</feature>
<accession>A0A9D4U0K1</accession>
<dbReference type="Gene3D" id="3.40.50.2000">
    <property type="entry name" value="Glycogen Phosphorylase B"/>
    <property type="match status" value="2"/>
</dbReference>
<comment type="pathway">
    <text evidence="1 9">Glycan biosynthesis; sucrose biosynthesis; sucrose from D-fructose 6-phosphate and UDP-alpha-D-glucose: step 1/2.</text>
</comment>
<dbReference type="NCBIfam" id="TIGR02468">
    <property type="entry name" value="sucrsPsyn_pln"/>
    <property type="match status" value="1"/>
</dbReference>
<evidence type="ECO:0000256" key="10">
    <source>
        <dbReference type="SAM" id="MobiDB-lite"/>
    </source>
</evidence>
<keyword evidence="15" id="KW-1185">Reference proteome</keyword>
<evidence type="ECO:0000256" key="5">
    <source>
        <dbReference type="ARBA" id="ARBA00022676"/>
    </source>
</evidence>
<dbReference type="InterPro" id="IPR001296">
    <property type="entry name" value="Glyco_trans_1"/>
</dbReference>
<feature type="compositionally biased region" description="Polar residues" evidence="10">
    <location>
        <begin position="141"/>
        <end position="151"/>
    </location>
</feature>
<dbReference type="InterPro" id="IPR012819">
    <property type="entry name" value="SPS_pln"/>
</dbReference>
<evidence type="ECO:0000259" key="13">
    <source>
        <dbReference type="Pfam" id="PF05116"/>
    </source>
</evidence>
<evidence type="ECO:0000256" key="3">
    <source>
        <dbReference type="ARBA" id="ARBA00011774"/>
    </source>
</evidence>
<dbReference type="OrthoDB" id="512920at2759"/>
<dbReference type="Gene3D" id="3.40.50.1000">
    <property type="entry name" value="HAD superfamily/HAD-like"/>
    <property type="match status" value="1"/>
</dbReference>
<dbReference type="InterPro" id="IPR044161">
    <property type="entry name" value="SPS"/>
</dbReference>
<evidence type="ECO:0000256" key="9">
    <source>
        <dbReference type="RuleBase" id="RU368006"/>
    </source>
</evidence>
<keyword evidence="5 9" id="KW-0328">Glycosyltransferase</keyword>
<dbReference type="InterPro" id="IPR035659">
    <property type="entry name" value="SPS_C"/>
</dbReference>
<comment type="function">
    <text evidence="7 9">Plays a role in photosynthetic sucrose synthesis by catalyzing the rate-limiting step of sucrose biosynthesis from UDP-glucose and fructose- 6-phosphate. Involved in the regulation of carbon partitioning in the leaves of plants. May regulate the synthesis of sucrose and therefore play a major role as a limiting factor in the export of photoassimilates out of the leaf. Plays a role for sucrose availability that is essential for plant growth and fiber elongation.</text>
</comment>
<dbReference type="SUPFAM" id="SSF53756">
    <property type="entry name" value="UDP-Glycosyltransferase/glycogen phosphorylase"/>
    <property type="match status" value="1"/>
</dbReference>
<dbReference type="Proteomes" id="UP000886520">
    <property type="component" value="Chromosome 25"/>
</dbReference>
<dbReference type="GO" id="GO:0046524">
    <property type="term" value="F:sucrose-phosphate synthase activity"/>
    <property type="evidence" value="ECO:0007669"/>
    <property type="project" value="UniProtKB-UniRule"/>
</dbReference>
<evidence type="ECO:0000259" key="12">
    <source>
        <dbReference type="Pfam" id="PF00862"/>
    </source>
</evidence>